<protein>
    <submittedName>
        <fullName evidence="2">Uncharacterized protein</fullName>
    </submittedName>
</protein>
<proteinExistence type="predicted"/>
<evidence type="ECO:0000313" key="3">
    <source>
        <dbReference type="Proteomes" id="UP001157125"/>
    </source>
</evidence>
<keyword evidence="3" id="KW-1185">Reference proteome</keyword>
<organism evidence="2 3">
    <name type="scientific">Demequina litorisediminis</name>
    <dbReference type="NCBI Taxonomy" id="1849022"/>
    <lineage>
        <taxon>Bacteria</taxon>
        <taxon>Bacillati</taxon>
        <taxon>Actinomycetota</taxon>
        <taxon>Actinomycetes</taxon>
        <taxon>Micrococcales</taxon>
        <taxon>Demequinaceae</taxon>
        <taxon>Demequina</taxon>
    </lineage>
</organism>
<comment type="caution">
    <text evidence="2">The sequence shown here is derived from an EMBL/GenBank/DDBJ whole genome shotgun (WGS) entry which is preliminary data.</text>
</comment>
<feature type="region of interest" description="Disordered" evidence="1">
    <location>
        <begin position="1"/>
        <end position="28"/>
    </location>
</feature>
<reference evidence="3" key="1">
    <citation type="journal article" date="2019" name="Int. J. Syst. Evol. Microbiol.">
        <title>The Global Catalogue of Microorganisms (GCM) 10K type strain sequencing project: providing services to taxonomists for standard genome sequencing and annotation.</title>
        <authorList>
            <consortium name="The Broad Institute Genomics Platform"/>
            <consortium name="The Broad Institute Genome Sequencing Center for Infectious Disease"/>
            <person name="Wu L."/>
            <person name="Ma J."/>
        </authorList>
    </citation>
    <scope>NUCLEOTIDE SEQUENCE [LARGE SCALE GENOMIC DNA]</scope>
    <source>
        <strain evidence="3">NBRC 112299</strain>
    </source>
</reference>
<gene>
    <name evidence="2" type="ORF">GCM10025876_10360</name>
</gene>
<dbReference type="EMBL" id="BSUN01000001">
    <property type="protein sequence ID" value="GMA34832.1"/>
    <property type="molecule type" value="Genomic_DNA"/>
</dbReference>
<sequence length="112" mass="12088">MPRLRRAVRDGAPLGRGDDGLRRHHVGQDGVAAESLPFDEGDLGTLLDCDKGGLVPARAATDDDNAWGHRTIVPHAETRVAQRRQSRHRGAATPVPRGRCIGRVTALGSFHE</sequence>
<dbReference type="Proteomes" id="UP001157125">
    <property type="component" value="Unassembled WGS sequence"/>
</dbReference>
<evidence type="ECO:0000313" key="2">
    <source>
        <dbReference type="EMBL" id="GMA34832.1"/>
    </source>
</evidence>
<accession>A0ABQ6ICC9</accession>
<name>A0ABQ6ICC9_9MICO</name>
<evidence type="ECO:0000256" key="1">
    <source>
        <dbReference type="SAM" id="MobiDB-lite"/>
    </source>
</evidence>